<feature type="region of interest" description="Disordered" evidence="1">
    <location>
        <begin position="1"/>
        <end position="108"/>
    </location>
</feature>
<feature type="compositionally biased region" description="Low complexity" evidence="1">
    <location>
        <begin position="42"/>
        <end position="55"/>
    </location>
</feature>
<evidence type="ECO:0000313" key="3">
    <source>
        <dbReference type="Proteomes" id="UP000308671"/>
    </source>
</evidence>
<proteinExistence type="predicted"/>
<name>A0A4S8QPS0_9HELO</name>
<dbReference type="OrthoDB" id="2687452at2759"/>
<protein>
    <recommendedName>
        <fullName evidence="4">C2H2-type domain-containing protein</fullName>
    </recommendedName>
</protein>
<evidence type="ECO:0000313" key="2">
    <source>
        <dbReference type="EMBL" id="THV46121.1"/>
    </source>
</evidence>
<feature type="compositionally biased region" description="Polar residues" evidence="1">
    <location>
        <begin position="64"/>
        <end position="102"/>
    </location>
</feature>
<reference evidence="2 3" key="1">
    <citation type="submission" date="2017-12" db="EMBL/GenBank/DDBJ databases">
        <title>Comparative genomics of Botrytis spp.</title>
        <authorList>
            <person name="Valero-Jimenez C.A."/>
            <person name="Tapia P."/>
            <person name="Veloso J."/>
            <person name="Silva-Moreno E."/>
            <person name="Staats M."/>
            <person name="Valdes J.H."/>
            <person name="Van Kan J.A.L."/>
        </authorList>
    </citation>
    <scope>NUCLEOTIDE SEQUENCE [LARGE SCALE GENOMIC DNA]</scope>
    <source>
        <strain evidence="2 3">MUCL435</strain>
    </source>
</reference>
<organism evidence="2 3">
    <name type="scientific">Botrytis galanthina</name>
    <dbReference type="NCBI Taxonomy" id="278940"/>
    <lineage>
        <taxon>Eukaryota</taxon>
        <taxon>Fungi</taxon>
        <taxon>Dikarya</taxon>
        <taxon>Ascomycota</taxon>
        <taxon>Pezizomycotina</taxon>
        <taxon>Leotiomycetes</taxon>
        <taxon>Helotiales</taxon>
        <taxon>Sclerotiniaceae</taxon>
        <taxon>Botrytis</taxon>
    </lineage>
</organism>
<sequence>MYPNSFDKNLKPRQYLDQGRLRPNPTIASSMGGFPMNRIRSDQSSTSTQSGSSGDFYSPILMNRNYSDQGSISTQSGSSKEFYSTAPSSPSMSFDLNPSQLPQYYDDGYNQGYNNYTTASYSIERSSSNQSHSLKATPSSLGWSPETELLRLYKLIVPKGKEPYLELLPGYTIHQDTPKQVFLDPPSDPQKGVYPCQFPINCPGKQFRRPADLERHYRHVHADADQKGSFPCDYKPCTRSKGPFTRKDHYRDHLKDFHKEDIGTAKQPKNTKDPKKLEALQQAWLEERQIDPRWWRCRKCLRRVYVDMNEYKCVNCNEECAKERIEAREQKKRDGDRERMYYSGERADMMYAAQCTSCNGSMWISDVGFGEEHSVPCPICVPSEEISYEDVEWQEDGSFQPEYENAY</sequence>
<keyword evidence="3" id="KW-1185">Reference proteome</keyword>
<evidence type="ECO:0008006" key="4">
    <source>
        <dbReference type="Google" id="ProtNLM"/>
    </source>
</evidence>
<comment type="caution">
    <text evidence="2">The sequence shown here is derived from an EMBL/GenBank/DDBJ whole genome shotgun (WGS) entry which is preliminary data.</text>
</comment>
<dbReference type="Proteomes" id="UP000308671">
    <property type="component" value="Unassembled WGS sequence"/>
</dbReference>
<dbReference type="Gene3D" id="3.30.160.60">
    <property type="entry name" value="Classic Zinc Finger"/>
    <property type="match status" value="1"/>
</dbReference>
<accession>A0A4S8QPS0</accession>
<dbReference type="AlphaFoldDB" id="A0A4S8QPS0"/>
<dbReference type="EMBL" id="PQXL01000415">
    <property type="protein sequence ID" value="THV46121.1"/>
    <property type="molecule type" value="Genomic_DNA"/>
</dbReference>
<evidence type="ECO:0000256" key="1">
    <source>
        <dbReference type="SAM" id="MobiDB-lite"/>
    </source>
</evidence>
<gene>
    <name evidence="2" type="ORF">BGAL_0415g00110</name>
</gene>